<organism evidence="2 3">
    <name type="scientific">Actinomadura violacea</name>
    <dbReference type="NCBI Taxonomy" id="2819934"/>
    <lineage>
        <taxon>Bacteria</taxon>
        <taxon>Bacillati</taxon>
        <taxon>Actinomycetota</taxon>
        <taxon>Actinomycetes</taxon>
        <taxon>Streptosporangiales</taxon>
        <taxon>Thermomonosporaceae</taxon>
        <taxon>Actinomadura</taxon>
    </lineage>
</organism>
<feature type="transmembrane region" description="Helical" evidence="1">
    <location>
        <begin position="61"/>
        <end position="79"/>
    </location>
</feature>
<name>A0ABS3RS89_9ACTN</name>
<sequence>MESRAAGLVIAAGGIAVANDAIFAPLAGGQAPWKTLNWRLFPATAILALALAGLEKLAPSFAVGLAGLTVAAVIIVPYGNAKPPLDNVLKVMGY</sequence>
<keyword evidence="1" id="KW-1133">Transmembrane helix</keyword>
<feature type="transmembrane region" description="Helical" evidence="1">
    <location>
        <begin position="36"/>
        <end position="54"/>
    </location>
</feature>
<dbReference type="RefSeq" id="WP_208241970.1">
    <property type="nucleotide sequence ID" value="NZ_JAGEPF010000010.1"/>
</dbReference>
<keyword evidence="3" id="KW-1185">Reference proteome</keyword>
<accession>A0ABS3RS89</accession>
<dbReference type="Proteomes" id="UP000680206">
    <property type="component" value="Unassembled WGS sequence"/>
</dbReference>
<proteinExistence type="predicted"/>
<evidence type="ECO:0000313" key="2">
    <source>
        <dbReference type="EMBL" id="MBO2459378.1"/>
    </source>
</evidence>
<keyword evidence="1" id="KW-0472">Membrane</keyword>
<evidence type="ECO:0000256" key="1">
    <source>
        <dbReference type="SAM" id="Phobius"/>
    </source>
</evidence>
<evidence type="ECO:0000313" key="3">
    <source>
        <dbReference type="Proteomes" id="UP000680206"/>
    </source>
</evidence>
<dbReference type="EMBL" id="JAGEPF010000010">
    <property type="protein sequence ID" value="MBO2459378.1"/>
    <property type="molecule type" value="Genomic_DNA"/>
</dbReference>
<keyword evidence="1" id="KW-0812">Transmembrane</keyword>
<comment type="caution">
    <text evidence="2">The sequence shown here is derived from an EMBL/GenBank/DDBJ whole genome shotgun (WGS) entry which is preliminary data.</text>
</comment>
<gene>
    <name evidence="2" type="ORF">J4709_17510</name>
</gene>
<protein>
    <submittedName>
        <fullName evidence="2">Uncharacterized protein</fullName>
    </submittedName>
</protein>
<reference evidence="2 3" key="1">
    <citation type="submission" date="2021-03" db="EMBL/GenBank/DDBJ databases">
        <title>Actinomadura violae sp. nov., isolated from lichen in Thailand.</title>
        <authorList>
            <person name="Kanchanasin P."/>
            <person name="Saeng-In P."/>
            <person name="Phongsopitanun W."/>
            <person name="Yuki M."/>
            <person name="Kudo T."/>
            <person name="Ohkuma M."/>
            <person name="Tanasupawat S."/>
        </authorList>
    </citation>
    <scope>NUCLEOTIDE SEQUENCE [LARGE SCALE GENOMIC DNA]</scope>
    <source>
        <strain evidence="2 3">LCR2-06</strain>
    </source>
</reference>